<dbReference type="AlphaFoldDB" id="W3XIJ9"/>
<feature type="chain" id="PRO_5012859086" evidence="1">
    <location>
        <begin position="16"/>
        <end position="119"/>
    </location>
</feature>
<keyword evidence="3" id="KW-1185">Reference proteome</keyword>
<dbReference type="InParanoid" id="W3XIJ9"/>
<proteinExistence type="predicted"/>
<evidence type="ECO:0000256" key="1">
    <source>
        <dbReference type="SAM" id="SignalP"/>
    </source>
</evidence>
<dbReference type="GeneID" id="19268936"/>
<organism evidence="2 3">
    <name type="scientific">Pestalotiopsis fici (strain W106-1 / CGMCC3.15140)</name>
    <dbReference type="NCBI Taxonomy" id="1229662"/>
    <lineage>
        <taxon>Eukaryota</taxon>
        <taxon>Fungi</taxon>
        <taxon>Dikarya</taxon>
        <taxon>Ascomycota</taxon>
        <taxon>Pezizomycotina</taxon>
        <taxon>Sordariomycetes</taxon>
        <taxon>Xylariomycetidae</taxon>
        <taxon>Amphisphaeriales</taxon>
        <taxon>Sporocadaceae</taxon>
        <taxon>Pestalotiopsis</taxon>
    </lineage>
</organism>
<gene>
    <name evidence="2" type="ORF">PFICI_03923</name>
</gene>
<name>W3XIJ9_PESFW</name>
<dbReference type="Proteomes" id="UP000030651">
    <property type="component" value="Unassembled WGS sequence"/>
</dbReference>
<evidence type="ECO:0000313" key="3">
    <source>
        <dbReference type="Proteomes" id="UP000030651"/>
    </source>
</evidence>
<evidence type="ECO:0000313" key="2">
    <source>
        <dbReference type="EMBL" id="ETS85898.1"/>
    </source>
</evidence>
<dbReference type="HOGENOM" id="CLU_2062300_0_0_1"/>
<dbReference type="KEGG" id="pfy:PFICI_03923"/>
<sequence length="119" mass="12358">MQLLRFAALLPLASAAAVATSQLDNLDTLAKRSNFITVKYSIDNDNCYVVLDACGCSTNVVVGSGYCKNLSGDIAKSPCGGDLTLGDNGSTWTFDYITSDNNCAVGCDLAKQNDAGCSA</sequence>
<dbReference type="OrthoDB" id="10340836at2759"/>
<feature type="signal peptide" evidence="1">
    <location>
        <begin position="1"/>
        <end position="15"/>
    </location>
</feature>
<dbReference type="RefSeq" id="XP_007830695.1">
    <property type="nucleotide sequence ID" value="XM_007832504.1"/>
</dbReference>
<reference evidence="3" key="1">
    <citation type="journal article" date="2015" name="BMC Genomics">
        <title>Genomic and transcriptomic analysis of the endophytic fungus Pestalotiopsis fici reveals its lifestyle and high potential for synthesis of natural products.</title>
        <authorList>
            <person name="Wang X."/>
            <person name="Zhang X."/>
            <person name="Liu L."/>
            <person name="Xiang M."/>
            <person name="Wang W."/>
            <person name="Sun X."/>
            <person name="Che Y."/>
            <person name="Guo L."/>
            <person name="Liu G."/>
            <person name="Guo L."/>
            <person name="Wang C."/>
            <person name="Yin W.B."/>
            <person name="Stadler M."/>
            <person name="Zhang X."/>
            <person name="Liu X."/>
        </authorList>
    </citation>
    <scope>NUCLEOTIDE SEQUENCE [LARGE SCALE GENOMIC DNA]</scope>
    <source>
        <strain evidence="3">W106-1 / CGMCC3.15140</strain>
    </source>
</reference>
<keyword evidence="1" id="KW-0732">Signal</keyword>
<dbReference type="EMBL" id="KI912110">
    <property type="protein sequence ID" value="ETS85898.1"/>
    <property type="molecule type" value="Genomic_DNA"/>
</dbReference>
<protein>
    <submittedName>
        <fullName evidence="2">Uncharacterized protein</fullName>
    </submittedName>
</protein>
<accession>W3XIJ9</accession>